<organism evidence="1 2">
    <name type="scientific">Hymenobacter negativus</name>
    <dbReference type="NCBI Taxonomy" id="2795026"/>
    <lineage>
        <taxon>Bacteria</taxon>
        <taxon>Pseudomonadati</taxon>
        <taxon>Bacteroidota</taxon>
        <taxon>Cytophagia</taxon>
        <taxon>Cytophagales</taxon>
        <taxon>Hymenobacteraceae</taxon>
        <taxon>Hymenobacter</taxon>
    </lineage>
</organism>
<proteinExistence type="predicted"/>
<accession>A0ABS3Q8N1</accession>
<sequence>MRHLKSFLAWAEDRELPVNRKYRKFKAPDEYRGVDALTQAGRLRLAAVDFRTEAARTYMRQQFEALDPALQALAPAKKGMRKSQADPLRVAERLRMLEWARDKLLQC</sequence>
<name>A0ABS3Q8N1_9BACT</name>
<gene>
    <name evidence="1" type="ORF">J4E00_00970</name>
</gene>
<comment type="caution">
    <text evidence="1">The sequence shown here is derived from an EMBL/GenBank/DDBJ whole genome shotgun (WGS) entry which is preliminary data.</text>
</comment>
<dbReference type="Proteomes" id="UP000664369">
    <property type="component" value="Unassembled WGS sequence"/>
</dbReference>
<reference evidence="1 2" key="1">
    <citation type="submission" date="2021-03" db="EMBL/GenBank/DDBJ databases">
        <authorList>
            <person name="Kim M.K."/>
        </authorList>
    </citation>
    <scope>NUCLEOTIDE SEQUENCE [LARGE SCALE GENOMIC DNA]</scope>
    <source>
        <strain evidence="1 2">BT442</strain>
    </source>
</reference>
<protein>
    <submittedName>
        <fullName evidence="1">Uncharacterized protein</fullName>
    </submittedName>
</protein>
<keyword evidence="2" id="KW-1185">Reference proteome</keyword>
<dbReference type="EMBL" id="JAGETZ010000001">
    <property type="protein sequence ID" value="MBO2007602.1"/>
    <property type="molecule type" value="Genomic_DNA"/>
</dbReference>
<dbReference type="RefSeq" id="WP_208173140.1">
    <property type="nucleotide sequence ID" value="NZ_JAGETZ010000001.1"/>
</dbReference>
<evidence type="ECO:0000313" key="1">
    <source>
        <dbReference type="EMBL" id="MBO2007602.1"/>
    </source>
</evidence>
<evidence type="ECO:0000313" key="2">
    <source>
        <dbReference type="Proteomes" id="UP000664369"/>
    </source>
</evidence>